<proteinExistence type="predicted"/>
<dbReference type="VEuPathDB" id="CryptoDB:Vbra_14077"/>
<dbReference type="Pfam" id="PF01428">
    <property type="entry name" value="zf-AN1"/>
    <property type="match status" value="2"/>
</dbReference>
<keyword evidence="9" id="KW-1185">Reference proteome</keyword>
<keyword evidence="1" id="KW-0479">Metal-binding</keyword>
<evidence type="ECO:0000256" key="4">
    <source>
        <dbReference type="ARBA" id="ARBA00022833"/>
    </source>
</evidence>
<dbReference type="InterPro" id="IPR057357">
    <property type="entry name" value="Znf-C2H2_ZFAND2A/B"/>
</dbReference>
<dbReference type="GO" id="GO:0005737">
    <property type="term" value="C:cytoplasm"/>
    <property type="evidence" value="ECO:0007669"/>
    <property type="project" value="TreeGrafter"/>
</dbReference>
<feature type="compositionally biased region" description="Low complexity" evidence="6">
    <location>
        <begin position="194"/>
        <end position="203"/>
    </location>
</feature>
<dbReference type="FunCoup" id="A0A0G4F0S1">
    <property type="interactions" value="53"/>
</dbReference>
<dbReference type="STRING" id="1169540.A0A0G4F0S1"/>
<gene>
    <name evidence="8" type="ORF">Vbra_14077</name>
</gene>
<dbReference type="PhylomeDB" id="A0A0G4F0S1"/>
<dbReference type="GO" id="GO:0008270">
    <property type="term" value="F:zinc ion binding"/>
    <property type="evidence" value="ECO:0007669"/>
    <property type="project" value="UniProtKB-KW"/>
</dbReference>
<dbReference type="InterPro" id="IPR000058">
    <property type="entry name" value="Znf_AN1"/>
</dbReference>
<reference evidence="8 9" key="1">
    <citation type="submission" date="2014-11" db="EMBL/GenBank/DDBJ databases">
        <authorList>
            <person name="Zhu J."/>
            <person name="Qi W."/>
            <person name="Song R."/>
        </authorList>
    </citation>
    <scope>NUCLEOTIDE SEQUENCE [LARGE SCALE GENOMIC DNA]</scope>
</reference>
<name>A0A0G4F0S1_VITBC</name>
<dbReference type="SUPFAM" id="SSF118310">
    <property type="entry name" value="AN1-like Zinc finger"/>
    <property type="match status" value="2"/>
</dbReference>
<dbReference type="InParanoid" id="A0A0G4F0S1"/>
<dbReference type="PANTHER" id="PTHR14677:SF20">
    <property type="entry name" value="ZINC FINGER AN1-TYPE CONTAINING 2A-RELATED"/>
    <property type="match status" value="1"/>
</dbReference>
<dbReference type="Gene3D" id="4.10.1110.10">
    <property type="entry name" value="AN1-like Zinc finger"/>
    <property type="match status" value="2"/>
</dbReference>
<sequence>MAEFSDVGAHCSDPYCRQKDFLPFVCNLCNKTYCLEHFKPESHQCPRAAAVDRRVMICPLCLDSFPMVAGESCDVTFERHTRTSCRPDLYETRRAQQKATCPVKGCKAKLTAVNSFVCPRCKQKVCMKHRWQEDHDCRPPQSSLISSLTSSFSSSRPPLKGKAAARMQANKPPNVMDMLRETAHRRMRTGGSSGAPSAQGSSSNTQQGSRNQRQRNDDCVIS</sequence>
<dbReference type="PANTHER" id="PTHR14677">
    <property type="entry name" value="ARSENITE INDUCUBLE RNA ASSOCIATED PROTEIN AIP-1-RELATED"/>
    <property type="match status" value="1"/>
</dbReference>
<evidence type="ECO:0000256" key="6">
    <source>
        <dbReference type="SAM" id="MobiDB-lite"/>
    </source>
</evidence>
<organism evidence="8 9">
    <name type="scientific">Vitrella brassicaformis (strain CCMP3155)</name>
    <dbReference type="NCBI Taxonomy" id="1169540"/>
    <lineage>
        <taxon>Eukaryota</taxon>
        <taxon>Sar</taxon>
        <taxon>Alveolata</taxon>
        <taxon>Colpodellida</taxon>
        <taxon>Vitrellaceae</taxon>
        <taxon>Vitrella</taxon>
    </lineage>
</organism>
<dbReference type="EMBL" id="CDMY01000355">
    <property type="protein sequence ID" value="CEM04661.1"/>
    <property type="molecule type" value="Genomic_DNA"/>
</dbReference>
<dbReference type="OrthoDB" id="431929at2759"/>
<keyword evidence="2" id="KW-0677">Repeat</keyword>
<keyword evidence="4" id="KW-0862">Zinc</keyword>
<feature type="domain" description="AN1-type" evidence="7">
    <location>
        <begin position="5"/>
        <end position="53"/>
    </location>
</feature>
<dbReference type="InterPro" id="IPR035896">
    <property type="entry name" value="AN1-like_Znf"/>
</dbReference>
<evidence type="ECO:0000256" key="5">
    <source>
        <dbReference type="PROSITE-ProRule" id="PRU00449"/>
    </source>
</evidence>
<keyword evidence="3 5" id="KW-0863">Zinc-finger</keyword>
<dbReference type="Pfam" id="PF25403">
    <property type="entry name" value="zf-C2H2_ZFAND2"/>
    <property type="match status" value="1"/>
</dbReference>
<evidence type="ECO:0000313" key="9">
    <source>
        <dbReference type="Proteomes" id="UP000041254"/>
    </source>
</evidence>
<feature type="region of interest" description="Disordered" evidence="6">
    <location>
        <begin position="134"/>
        <end position="222"/>
    </location>
</feature>
<evidence type="ECO:0000256" key="3">
    <source>
        <dbReference type="ARBA" id="ARBA00022771"/>
    </source>
</evidence>
<feature type="domain" description="AN1-type" evidence="7">
    <location>
        <begin position="95"/>
        <end position="145"/>
    </location>
</feature>
<dbReference type="Proteomes" id="UP000041254">
    <property type="component" value="Unassembled WGS sequence"/>
</dbReference>
<protein>
    <recommendedName>
        <fullName evidence="7">AN1-type domain-containing protein</fullName>
    </recommendedName>
</protein>
<evidence type="ECO:0000256" key="2">
    <source>
        <dbReference type="ARBA" id="ARBA00022737"/>
    </source>
</evidence>
<dbReference type="AlphaFoldDB" id="A0A0G4F0S1"/>
<evidence type="ECO:0000313" key="8">
    <source>
        <dbReference type="EMBL" id="CEM04661.1"/>
    </source>
</evidence>
<dbReference type="PROSITE" id="PS51039">
    <property type="entry name" value="ZF_AN1"/>
    <property type="match status" value="2"/>
</dbReference>
<evidence type="ECO:0000259" key="7">
    <source>
        <dbReference type="PROSITE" id="PS51039"/>
    </source>
</evidence>
<dbReference type="SMART" id="SM00154">
    <property type="entry name" value="ZnF_AN1"/>
    <property type="match status" value="2"/>
</dbReference>
<accession>A0A0G4F0S1</accession>
<feature type="compositionally biased region" description="Low complexity" evidence="6">
    <location>
        <begin position="139"/>
        <end position="158"/>
    </location>
</feature>
<evidence type="ECO:0000256" key="1">
    <source>
        <dbReference type="ARBA" id="ARBA00022723"/>
    </source>
</evidence>
<dbReference type="OMA" id="IQGNMVS"/>